<evidence type="ECO:0000313" key="3">
    <source>
        <dbReference type="EMBL" id="CAD6184884.1"/>
    </source>
</evidence>
<dbReference type="AlphaFoldDB" id="A0A8S1GPS2"/>
<feature type="coiled-coil region" evidence="1">
    <location>
        <begin position="149"/>
        <end position="226"/>
    </location>
</feature>
<reference evidence="3" key="1">
    <citation type="submission" date="2020-10" db="EMBL/GenBank/DDBJ databases">
        <authorList>
            <person name="Kikuchi T."/>
        </authorList>
    </citation>
    <scope>NUCLEOTIDE SEQUENCE</scope>
    <source>
        <strain evidence="3">NKZ352</strain>
    </source>
</reference>
<evidence type="ECO:0000313" key="4">
    <source>
        <dbReference type="Proteomes" id="UP000835052"/>
    </source>
</evidence>
<dbReference type="OrthoDB" id="5840948at2759"/>
<evidence type="ECO:0000256" key="1">
    <source>
        <dbReference type="SAM" id="Coils"/>
    </source>
</evidence>
<feature type="region of interest" description="Disordered" evidence="2">
    <location>
        <begin position="1"/>
        <end position="110"/>
    </location>
</feature>
<dbReference type="GO" id="GO:0005929">
    <property type="term" value="C:cilium"/>
    <property type="evidence" value="ECO:0007669"/>
    <property type="project" value="TreeGrafter"/>
</dbReference>
<evidence type="ECO:0000256" key="2">
    <source>
        <dbReference type="SAM" id="MobiDB-lite"/>
    </source>
</evidence>
<organism evidence="3 4">
    <name type="scientific">Caenorhabditis auriculariae</name>
    <dbReference type="NCBI Taxonomy" id="2777116"/>
    <lineage>
        <taxon>Eukaryota</taxon>
        <taxon>Metazoa</taxon>
        <taxon>Ecdysozoa</taxon>
        <taxon>Nematoda</taxon>
        <taxon>Chromadorea</taxon>
        <taxon>Rhabditida</taxon>
        <taxon>Rhabditina</taxon>
        <taxon>Rhabditomorpha</taxon>
        <taxon>Rhabditoidea</taxon>
        <taxon>Rhabditidae</taxon>
        <taxon>Peloderinae</taxon>
        <taxon>Caenorhabditis</taxon>
    </lineage>
</organism>
<dbReference type="PANTHER" id="PTHR21974:SF2">
    <property type="entry name" value="RE15880P"/>
    <property type="match status" value="1"/>
</dbReference>
<keyword evidence="1" id="KW-0175">Coiled coil</keyword>
<dbReference type="PANTHER" id="PTHR21974">
    <property type="entry name" value="RE15880P"/>
    <property type="match status" value="1"/>
</dbReference>
<feature type="compositionally biased region" description="Low complexity" evidence="2">
    <location>
        <begin position="13"/>
        <end position="29"/>
    </location>
</feature>
<dbReference type="EMBL" id="CAJGYM010000001">
    <property type="protein sequence ID" value="CAD6184884.1"/>
    <property type="molecule type" value="Genomic_DNA"/>
</dbReference>
<feature type="compositionally biased region" description="Basic and acidic residues" evidence="2">
    <location>
        <begin position="56"/>
        <end position="80"/>
    </location>
</feature>
<comment type="caution">
    <text evidence="3">The sequence shown here is derived from an EMBL/GenBank/DDBJ whole genome shotgun (WGS) entry which is preliminary data.</text>
</comment>
<keyword evidence="4" id="KW-1185">Reference proteome</keyword>
<gene>
    <name evidence="3" type="ORF">CAUJ_LOCUS803</name>
</gene>
<accession>A0A8S1GPS2</accession>
<name>A0A8S1GPS2_9PELO</name>
<sequence>MPEKKKSSRPKKSPSSATSSLTSSDTGSKNQKEERRMGSQPSKRNGSGLAEPVSEGAEKWAEAVIRPDDHDVPSMREPIKKKMSKKRNISTGKRNPKVGPSPQENGENRRLKIKLTEGVVQDYINLEKAIHRLERKNVLKKYESQTIYSDNLKNTVEQLEAVLKELRKQTEREKSDLKNIEQPSVKDFLKQQGQWDERHKKERTEYMEAENRQETVQKELNLARINYDNALKVMEIYKQQTDNLNALYDKQDKMLEGIFGPDYASEKEKCTGG</sequence>
<proteinExistence type="predicted"/>
<dbReference type="Proteomes" id="UP000835052">
    <property type="component" value="Unassembled WGS sequence"/>
</dbReference>
<feature type="compositionally biased region" description="Basic residues" evidence="2">
    <location>
        <begin position="1"/>
        <end position="12"/>
    </location>
</feature>
<protein>
    <submittedName>
        <fullName evidence="3">Uncharacterized protein</fullName>
    </submittedName>
</protein>